<feature type="binding site" evidence="2">
    <location>
        <position position="10"/>
    </location>
    <ligand>
        <name>Zn(2+)</name>
        <dbReference type="ChEBI" id="CHEBI:29105"/>
        <label>1</label>
    </ligand>
</feature>
<dbReference type="PIRSF" id="PIRSF015853">
    <property type="entry name" value="Pep_DppA"/>
    <property type="match status" value="1"/>
</dbReference>
<organism evidence="3 4">
    <name type="scientific">Thalassospira marina</name>
    <dbReference type="NCBI Taxonomy" id="2048283"/>
    <lineage>
        <taxon>Bacteria</taxon>
        <taxon>Pseudomonadati</taxon>
        <taxon>Pseudomonadota</taxon>
        <taxon>Alphaproteobacteria</taxon>
        <taxon>Rhodospirillales</taxon>
        <taxon>Thalassospiraceae</taxon>
        <taxon>Thalassospira</taxon>
    </lineage>
</organism>
<dbReference type="OrthoDB" id="9785420at2"/>
<accession>A0A2N3KMN3</accession>
<evidence type="ECO:0000256" key="2">
    <source>
        <dbReference type="PIRSR" id="PIRSR015853-2"/>
    </source>
</evidence>
<gene>
    <name evidence="3" type="ORF">COO20_18415</name>
</gene>
<feature type="binding site" evidence="2">
    <location>
        <position position="8"/>
    </location>
    <ligand>
        <name>Zn(2+)</name>
        <dbReference type="ChEBI" id="CHEBI:29105"/>
        <label>1</label>
    </ligand>
</feature>
<feature type="active site" description="Nucleophile" evidence="1">
    <location>
        <position position="115"/>
    </location>
</feature>
<name>A0A2N3KMN3_9PROT</name>
<keyword evidence="2" id="KW-0479">Metal-binding</keyword>
<feature type="binding site" evidence="2">
    <location>
        <position position="134"/>
    </location>
    <ligand>
        <name>Zn(2+)</name>
        <dbReference type="ChEBI" id="CHEBI:29105"/>
        <label>2</label>
    </ligand>
</feature>
<evidence type="ECO:0000313" key="4">
    <source>
        <dbReference type="Proteomes" id="UP000233597"/>
    </source>
</evidence>
<dbReference type="InterPro" id="IPR027476">
    <property type="entry name" value="DppA_N"/>
</dbReference>
<dbReference type="GO" id="GO:0046872">
    <property type="term" value="F:metal ion binding"/>
    <property type="evidence" value="ECO:0007669"/>
    <property type="project" value="UniProtKB-KW"/>
</dbReference>
<dbReference type="RefSeq" id="WP_101269221.1">
    <property type="nucleotide sequence ID" value="NZ_NWTK01000013.1"/>
</dbReference>
<dbReference type="SUPFAM" id="SSF63992">
    <property type="entry name" value="Dipeptide transport protein"/>
    <property type="match status" value="1"/>
</dbReference>
<feature type="binding site" evidence="2">
    <location>
        <position position="104"/>
    </location>
    <ligand>
        <name>Zn(2+)</name>
        <dbReference type="ChEBI" id="CHEBI:29105"/>
        <label>2</label>
    </ligand>
</feature>
<evidence type="ECO:0000313" key="3">
    <source>
        <dbReference type="EMBL" id="PKR51818.1"/>
    </source>
</evidence>
<sequence length="273" mass="28641">MRIFISVDIEGVAGVCETLQGRRGNPEYEVARRLMTQEANAAIAGAFDGGATEVTVADSHGPMRNIIAEDLDDRARLVSGKPRPLSMIQGIDDKHDGVILIGYHGAASNFGVMAHTVSGLAFHSIVINGVQAGEPTLFGGYAAEIGVPLLAVSGDDRLAQEISAQFPSARNITVKQALGAGAMNSLSPKKSREMITQQVSEVVAAAKGAPVESPCKVPLTISVRFHKQLYADGAALLPQMERCDAQTVKFVANSHADAISTISALALIVNGLQ</sequence>
<dbReference type="InterPro" id="IPR007035">
    <property type="entry name" value="Peptidase_M55"/>
</dbReference>
<feature type="binding site" evidence="2">
    <location>
        <position position="8"/>
    </location>
    <ligand>
        <name>Zn(2+)</name>
        <dbReference type="ChEBI" id="CHEBI:29105"/>
        <label>2</label>
    </ligand>
</feature>
<dbReference type="Pfam" id="PF04951">
    <property type="entry name" value="Peptidase_M55"/>
    <property type="match status" value="1"/>
</dbReference>
<protein>
    <submittedName>
        <fullName evidence="3">Peptidase M55</fullName>
    </submittedName>
</protein>
<dbReference type="Proteomes" id="UP000233597">
    <property type="component" value="Unassembled WGS sequence"/>
</dbReference>
<dbReference type="Gene3D" id="3.40.50.10780">
    <property type="entry name" value="Dipeptide transport protein"/>
    <property type="match status" value="1"/>
</dbReference>
<dbReference type="EMBL" id="NWTK01000013">
    <property type="protein sequence ID" value="PKR51818.1"/>
    <property type="molecule type" value="Genomic_DNA"/>
</dbReference>
<dbReference type="Gene3D" id="3.30.1360.130">
    <property type="entry name" value="Dipeptide transport protein"/>
    <property type="match status" value="1"/>
</dbReference>
<dbReference type="CDD" id="cd08663">
    <property type="entry name" value="DAP_dppA_1"/>
    <property type="match status" value="1"/>
</dbReference>
<evidence type="ECO:0000256" key="1">
    <source>
        <dbReference type="PIRSR" id="PIRSR015853-1"/>
    </source>
</evidence>
<comment type="caution">
    <text evidence="3">The sequence shown here is derived from an EMBL/GenBank/DDBJ whole genome shotgun (WGS) entry which is preliminary data.</text>
</comment>
<feature type="binding site" evidence="2">
    <location>
        <position position="60"/>
    </location>
    <ligand>
        <name>Zn(2+)</name>
        <dbReference type="ChEBI" id="CHEBI:29105"/>
        <label>2</label>
    </ligand>
</feature>
<dbReference type="InterPro" id="IPR036177">
    <property type="entry name" value="Peptidase_M55_sf"/>
</dbReference>
<reference evidence="3 4" key="1">
    <citation type="submission" date="2017-09" db="EMBL/GenBank/DDBJ databases">
        <title>Biodiversity and function of Thalassospira species in the particle-attached aromatic-hydrocarbon-degrading consortia from the surface seawater of the South China Sea.</title>
        <authorList>
            <person name="Dong C."/>
            <person name="Liu R."/>
            <person name="Shao Z."/>
        </authorList>
    </citation>
    <scope>NUCLEOTIDE SEQUENCE [LARGE SCALE GENOMIC DNA]</scope>
    <source>
        <strain evidence="3 4">CSC1P2</strain>
    </source>
</reference>
<proteinExistence type="predicted"/>
<keyword evidence="2" id="KW-0862">Zinc</keyword>
<dbReference type="AlphaFoldDB" id="A0A2N3KMN3"/>